<organism evidence="1">
    <name type="scientific">marine sediment metagenome</name>
    <dbReference type="NCBI Taxonomy" id="412755"/>
    <lineage>
        <taxon>unclassified sequences</taxon>
        <taxon>metagenomes</taxon>
        <taxon>ecological metagenomes</taxon>
    </lineage>
</organism>
<evidence type="ECO:0000313" key="1">
    <source>
        <dbReference type="EMBL" id="KKM23714.1"/>
    </source>
</evidence>
<sequence length="138" mass="15529">KTDLPAKFQLPEKEHINSDFVVNEIDHCTKPKVSGGGGLLPENLAARFIGGAIKTKRERIYGRRMDRIKKILAKVLAHLEYCGEIIETKSSPKPPAETKNDITPAKRRGVLTWVKGLVRELYGLTIERITKAYLDKYG</sequence>
<name>A0A0F9IUL9_9ZZZZ</name>
<feature type="non-terminal residue" evidence="1">
    <location>
        <position position="1"/>
    </location>
</feature>
<proteinExistence type="predicted"/>
<comment type="caution">
    <text evidence="1">The sequence shown here is derived from an EMBL/GenBank/DDBJ whole genome shotgun (WGS) entry which is preliminary data.</text>
</comment>
<dbReference type="EMBL" id="LAZR01013067">
    <property type="protein sequence ID" value="KKM23714.1"/>
    <property type="molecule type" value="Genomic_DNA"/>
</dbReference>
<accession>A0A0F9IUL9</accession>
<reference evidence="1" key="1">
    <citation type="journal article" date="2015" name="Nature">
        <title>Complex archaea that bridge the gap between prokaryotes and eukaryotes.</title>
        <authorList>
            <person name="Spang A."/>
            <person name="Saw J.H."/>
            <person name="Jorgensen S.L."/>
            <person name="Zaremba-Niedzwiedzka K."/>
            <person name="Martijn J."/>
            <person name="Lind A.E."/>
            <person name="van Eijk R."/>
            <person name="Schleper C."/>
            <person name="Guy L."/>
            <person name="Ettema T.J."/>
        </authorList>
    </citation>
    <scope>NUCLEOTIDE SEQUENCE</scope>
</reference>
<dbReference type="AlphaFoldDB" id="A0A0F9IUL9"/>
<gene>
    <name evidence="1" type="ORF">LCGC14_1612390</name>
</gene>
<protein>
    <submittedName>
        <fullName evidence="1">Uncharacterized protein</fullName>
    </submittedName>
</protein>